<dbReference type="WBParaSite" id="TMUE_0000002482.1">
    <property type="protein sequence ID" value="TMUE_0000002482.1"/>
    <property type="gene ID" value="WBGene00298321"/>
</dbReference>
<dbReference type="Pfam" id="PF00282">
    <property type="entry name" value="Pyridoxal_deC"/>
    <property type="match status" value="1"/>
</dbReference>
<evidence type="ECO:0000256" key="12">
    <source>
        <dbReference type="RuleBase" id="RU000382"/>
    </source>
</evidence>
<dbReference type="InterPro" id="IPR010977">
    <property type="entry name" value="Aromatic_deC"/>
</dbReference>
<evidence type="ECO:0000313" key="13">
    <source>
        <dbReference type="Proteomes" id="UP000046395"/>
    </source>
</evidence>
<dbReference type="GO" id="GO:0005737">
    <property type="term" value="C:cytoplasm"/>
    <property type="evidence" value="ECO:0007669"/>
    <property type="project" value="TreeGrafter"/>
</dbReference>
<keyword evidence="7 12" id="KW-0456">Lyase</keyword>
<evidence type="ECO:0000256" key="6">
    <source>
        <dbReference type="ARBA" id="ARBA00022898"/>
    </source>
</evidence>
<organism evidence="13 14">
    <name type="scientific">Trichuris muris</name>
    <name type="common">Mouse whipworm</name>
    <dbReference type="NCBI Taxonomy" id="70415"/>
    <lineage>
        <taxon>Eukaryota</taxon>
        <taxon>Metazoa</taxon>
        <taxon>Ecdysozoa</taxon>
        <taxon>Nematoda</taxon>
        <taxon>Enoplea</taxon>
        <taxon>Dorylaimia</taxon>
        <taxon>Trichinellida</taxon>
        <taxon>Trichuridae</taxon>
        <taxon>Trichuris</taxon>
    </lineage>
</organism>
<keyword evidence="6 11" id="KW-0663">Pyridoxal phosphate</keyword>
<evidence type="ECO:0000256" key="4">
    <source>
        <dbReference type="ARBA" id="ARBA00022584"/>
    </source>
</evidence>
<evidence type="ECO:0000256" key="5">
    <source>
        <dbReference type="ARBA" id="ARBA00022793"/>
    </source>
</evidence>
<evidence type="ECO:0000256" key="2">
    <source>
        <dbReference type="ARBA" id="ARBA00009533"/>
    </source>
</evidence>
<comment type="subunit">
    <text evidence="3">Homodimer.</text>
</comment>
<dbReference type="Proteomes" id="UP000046395">
    <property type="component" value="Unassembled WGS sequence"/>
</dbReference>
<protein>
    <recommendedName>
        <fullName evidence="9">Aromatic-L-amino-acid decarboxylase</fullName>
        <ecNumber evidence="8">4.1.1.28</ecNumber>
    </recommendedName>
    <alternativeName>
        <fullName evidence="10">DOPA decarboxylase</fullName>
    </alternativeName>
</protein>
<dbReference type="Gene3D" id="3.90.1150.10">
    <property type="entry name" value="Aspartate Aminotransferase, domain 1"/>
    <property type="match status" value="1"/>
</dbReference>
<dbReference type="GO" id="GO:0004058">
    <property type="term" value="F:aromatic-L-amino-acid decarboxylase activity"/>
    <property type="evidence" value="ECO:0007669"/>
    <property type="project" value="UniProtKB-EC"/>
</dbReference>
<dbReference type="STRING" id="70415.A0A5S6Q690"/>
<evidence type="ECO:0000256" key="11">
    <source>
        <dbReference type="PIRSR" id="PIRSR602129-50"/>
    </source>
</evidence>
<dbReference type="InterPro" id="IPR015424">
    <property type="entry name" value="PyrdxlP-dep_Trfase"/>
</dbReference>
<evidence type="ECO:0000313" key="14">
    <source>
        <dbReference type="WBParaSite" id="TMUE_0000002482.1"/>
    </source>
</evidence>
<keyword evidence="13" id="KW-1185">Reference proteome</keyword>
<accession>A0A5S6Q690</accession>
<dbReference type="SUPFAM" id="SSF53383">
    <property type="entry name" value="PLP-dependent transferases"/>
    <property type="match status" value="1"/>
</dbReference>
<evidence type="ECO:0000256" key="1">
    <source>
        <dbReference type="ARBA" id="ARBA00001933"/>
    </source>
</evidence>
<name>A0A5S6Q690_TRIMR</name>
<evidence type="ECO:0000256" key="7">
    <source>
        <dbReference type="ARBA" id="ARBA00023239"/>
    </source>
</evidence>
<dbReference type="AlphaFoldDB" id="A0A5S6Q690"/>
<reference evidence="14" key="1">
    <citation type="submission" date="2019-12" db="UniProtKB">
        <authorList>
            <consortium name="WormBaseParasite"/>
        </authorList>
    </citation>
    <scope>IDENTIFICATION</scope>
</reference>
<dbReference type="PANTHER" id="PTHR11999">
    <property type="entry name" value="GROUP II PYRIDOXAL-5-PHOSPHATE DECARBOXYLASE"/>
    <property type="match status" value="1"/>
</dbReference>
<dbReference type="InterPro" id="IPR015422">
    <property type="entry name" value="PyrdxlP-dep_Trfase_small"/>
</dbReference>
<dbReference type="InterPro" id="IPR015421">
    <property type="entry name" value="PyrdxlP-dep_Trfase_major"/>
</dbReference>
<comment type="cofactor">
    <cofactor evidence="1 11 12">
        <name>pyridoxal 5'-phosphate</name>
        <dbReference type="ChEBI" id="CHEBI:597326"/>
    </cofactor>
</comment>
<dbReference type="GO" id="GO:0019752">
    <property type="term" value="P:carboxylic acid metabolic process"/>
    <property type="evidence" value="ECO:0007669"/>
    <property type="project" value="InterPro"/>
</dbReference>
<evidence type="ECO:0000256" key="3">
    <source>
        <dbReference type="ARBA" id="ARBA00011738"/>
    </source>
</evidence>
<evidence type="ECO:0000256" key="8">
    <source>
        <dbReference type="ARBA" id="ARBA00038886"/>
    </source>
</evidence>
<dbReference type="Gene3D" id="3.40.640.10">
    <property type="entry name" value="Type I PLP-dependent aspartate aminotransferase-like (Major domain)"/>
    <property type="match status" value="1"/>
</dbReference>
<dbReference type="GO" id="GO:0042423">
    <property type="term" value="P:catecholamine biosynthetic process"/>
    <property type="evidence" value="ECO:0007669"/>
    <property type="project" value="UniProtKB-KW"/>
</dbReference>
<sequence length="257" mass="29690">MLAAKKQAINSLSDKENESMLVAYASDQAHTSVEKATLMNAVQFHPVKCDQLCRMTSSALQQAIEEDKEKASFLSSYYQISIKHVAMLTSIEIGPICASNNLWLHVDAAYAGCATICPEYRWIFQGIEYADTINFNPHKALMINFDCSAFWMKDVKKLERTFYVNAQYLKYDQEGLIPDLRNWQVPLGRRFRSLKLWFTFRAFGAENLRKNFRKMCSLAEYFASLVQKDQNFEIVQPVNLGVVCFRIKVSNDRRFKQ</sequence>
<evidence type="ECO:0000256" key="9">
    <source>
        <dbReference type="ARBA" id="ARBA00040968"/>
    </source>
</evidence>
<dbReference type="GO" id="GO:0030170">
    <property type="term" value="F:pyridoxal phosphate binding"/>
    <property type="evidence" value="ECO:0007669"/>
    <property type="project" value="InterPro"/>
</dbReference>
<keyword evidence="5" id="KW-0210">Decarboxylase</keyword>
<dbReference type="PANTHER" id="PTHR11999:SF167">
    <property type="entry name" value="AROMATIC-L-AMINO-ACID DECARBOXYLASE"/>
    <property type="match status" value="1"/>
</dbReference>
<feature type="modified residue" description="N6-(pyridoxal phosphate)lysine" evidence="11">
    <location>
        <position position="139"/>
    </location>
</feature>
<dbReference type="EC" id="4.1.1.28" evidence="8"/>
<proteinExistence type="inferred from homology"/>
<dbReference type="PRINTS" id="PR00800">
    <property type="entry name" value="YHDCRBOXLASE"/>
</dbReference>
<dbReference type="GO" id="GO:0006520">
    <property type="term" value="P:amino acid metabolic process"/>
    <property type="evidence" value="ECO:0007669"/>
    <property type="project" value="InterPro"/>
</dbReference>
<keyword evidence="4" id="KW-0127">Catecholamine biosynthesis</keyword>
<evidence type="ECO:0000256" key="10">
    <source>
        <dbReference type="ARBA" id="ARBA00041275"/>
    </source>
</evidence>
<dbReference type="InterPro" id="IPR002129">
    <property type="entry name" value="PyrdxlP-dep_de-COase"/>
</dbReference>
<comment type="similarity">
    <text evidence="2 12">Belongs to the group II decarboxylase family.</text>
</comment>